<feature type="region of interest" description="Disordered" evidence="1">
    <location>
        <begin position="75"/>
        <end position="98"/>
    </location>
</feature>
<dbReference type="RefSeq" id="WP_085304560.1">
    <property type="nucleotide sequence ID" value="NZ_AP022594.1"/>
</dbReference>
<protein>
    <submittedName>
        <fullName evidence="2">Uncharacterized protein</fullName>
    </submittedName>
</protein>
<dbReference type="Proteomes" id="UP000193577">
    <property type="component" value="Unassembled WGS sequence"/>
</dbReference>
<evidence type="ECO:0000313" key="3">
    <source>
        <dbReference type="Proteomes" id="UP000193577"/>
    </source>
</evidence>
<dbReference type="AlphaFoldDB" id="A0A7I7SAQ0"/>
<gene>
    <name evidence="2" type="ORF">B8W67_14010</name>
</gene>
<evidence type="ECO:0000256" key="1">
    <source>
        <dbReference type="SAM" id="MobiDB-lite"/>
    </source>
</evidence>
<comment type="caution">
    <text evidence="2">The sequence shown here is derived from an EMBL/GenBank/DDBJ whole genome shotgun (WGS) entry which is preliminary data.</text>
</comment>
<accession>A0A7I7SAQ0</accession>
<name>A0A7I7SAQ0_9MYCO</name>
<organism evidence="2 3">
    <name type="scientific">Mycolicibacillus koreensis</name>
    <dbReference type="NCBI Taxonomy" id="1069220"/>
    <lineage>
        <taxon>Bacteria</taxon>
        <taxon>Bacillati</taxon>
        <taxon>Actinomycetota</taxon>
        <taxon>Actinomycetes</taxon>
        <taxon>Mycobacteriales</taxon>
        <taxon>Mycobacteriaceae</taxon>
        <taxon>Mycolicibacillus</taxon>
    </lineage>
</organism>
<sequence length="98" mass="10781">MAAGRWQRPAPSRTREKLLEAEGRRDYESAALLAIACCDQLEAADASYGLHAVLMQQAQVYATLCLATATEAAAEQCKQQGQEPQEPQTQQRPQPPLR</sequence>
<proteinExistence type="predicted"/>
<keyword evidence="3" id="KW-1185">Reference proteome</keyword>
<reference evidence="2 3" key="1">
    <citation type="submission" date="2017-04" db="EMBL/GenBank/DDBJ databases">
        <title>The new phylogeny of genus Mycobacterium.</title>
        <authorList>
            <person name="Tortoli E."/>
            <person name="Trovato A."/>
            <person name="Cirillo D.M."/>
        </authorList>
    </citation>
    <scope>NUCLEOTIDE SEQUENCE [LARGE SCALE GENOMIC DNA]</scope>
    <source>
        <strain evidence="2 3">KCTC 19819</strain>
    </source>
</reference>
<dbReference type="EMBL" id="NCXO01000032">
    <property type="protein sequence ID" value="OSC32830.1"/>
    <property type="molecule type" value="Genomic_DNA"/>
</dbReference>
<evidence type="ECO:0000313" key="2">
    <source>
        <dbReference type="EMBL" id="OSC32830.1"/>
    </source>
</evidence>
<feature type="compositionally biased region" description="Low complexity" evidence="1">
    <location>
        <begin position="75"/>
        <end position="92"/>
    </location>
</feature>